<dbReference type="EMBL" id="CAKMRJ010001112">
    <property type="protein sequence ID" value="CAH1422842.1"/>
    <property type="molecule type" value="Genomic_DNA"/>
</dbReference>
<name>A0AAU9M8D9_9ASTR</name>
<gene>
    <name evidence="1" type="ORF">LVIROSA_LOCUS10149</name>
</gene>
<evidence type="ECO:0000313" key="2">
    <source>
        <dbReference type="Proteomes" id="UP001157418"/>
    </source>
</evidence>
<proteinExistence type="predicted"/>
<keyword evidence="2" id="KW-1185">Reference proteome</keyword>
<protein>
    <submittedName>
        <fullName evidence="1">Uncharacterized protein</fullName>
    </submittedName>
</protein>
<organism evidence="1 2">
    <name type="scientific">Lactuca virosa</name>
    <dbReference type="NCBI Taxonomy" id="75947"/>
    <lineage>
        <taxon>Eukaryota</taxon>
        <taxon>Viridiplantae</taxon>
        <taxon>Streptophyta</taxon>
        <taxon>Embryophyta</taxon>
        <taxon>Tracheophyta</taxon>
        <taxon>Spermatophyta</taxon>
        <taxon>Magnoliopsida</taxon>
        <taxon>eudicotyledons</taxon>
        <taxon>Gunneridae</taxon>
        <taxon>Pentapetalae</taxon>
        <taxon>asterids</taxon>
        <taxon>campanulids</taxon>
        <taxon>Asterales</taxon>
        <taxon>Asteraceae</taxon>
        <taxon>Cichorioideae</taxon>
        <taxon>Cichorieae</taxon>
        <taxon>Lactucinae</taxon>
        <taxon>Lactuca</taxon>
    </lineage>
</organism>
<sequence>MDPDVMADGYGSRVYNHRYVFADDPFCGGRRQSAEASPRSDVFPPRNAIIQHCSLRVSQMSLRRESSAE</sequence>
<dbReference type="Proteomes" id="UP001157418">
    <property type="component" value="Unassembled WGS sequence"/>
</dbReference>
<dbReference type="AlphaFoldDB" id="A0AAU9M8D9"/>
<reference evidence="1 2" key="1">
    <citation type="submission" date="2022-01" db="EMBL/GenBank/DDBJ databases">
        <authorList>
            <person name="Xiong W."/>
            <person name="Schranz E."/>
        </authorList>
    </citation>
    <scope>NUCLEOTIDE SEQUENCE [LARGE SCALE GENOMIC DNA]</scope>
</reference>
<accession>A0AAU9M8D9</accession>
<evidence type="ECO:0000313" key="1">
    <source>
        <dbReference type="EMBL" id="CAH1422842.1"/>
    </source>
</evidence>
<comment type="caution">
    <text evidence="1">The sequence shown here is derived from an EMBL/GenBank/DDBJ whole genome shotgun (WGS) entry which is preliminary data.</text>
</comment>